<feature type="region of interest" description="Disordered" evidence="1">
    <location>
        <begin position="160"/>
        <end position="330"/>
    </location>
</feature>
<reference evidence="2 3" key="1">
    <citation type="submission" date="2014-06" db="EMBL/GenBank/DDBJ databases">
        <title>The Genome of the Aflatoxigenic Filamentous Fungus Aspergillus nomius.</title>
        <authorList>
            <person name="Moore M.G."/>
            <person name="Shannon B.M."/>
            <person name="Brian M.M."/>
        </authorList>
    </citation>
    <scope>NUCLEOTIDE SEQUENCE [LARGE SCALE GENOMIC DNA]</scope>
    <source>
        <strain evidence="2 3">NRRL 13137</strain>
    </source>
</reference>
<organism evidence="2 3">
    <name type="scientific">Aspergillus nomiae NRRL (strain ATCC 15546 / NRRL 13137 / CBS 260.88 / M93)</name>
    <dbReference type="NCBI Taxonomy" id="1509407"/>
    <lineage>
        <taxon>Eukaryota</taxon>
        <taxon>Fungi</taxon>
        <taxon>Dikarya</taxon>
        <taxon>Ascomycota</taxon>
        <taxon>Pezizomycotina</taxon>
        <taxon>Eurotiomycetes</taxon>
        <taxon>Eurotiomycetidae</taxon>
        <taxon>Eurotiales</taxon>
        <taxon>Aspergillaceae</taxon>
        <taxon>Aspergillus</taxon>
        <taxon>Aspergillus subgen. Circumdati</taxon>
    </lineage>
</organism>
<keyword evidence="3" id="KW-1185">Reference proteome</keyword>
<evidence type="ECO:0000313" key="2">
    <source>
        <dbReference type="EMBL" id="KNG84453.1"/>
    </source>
</evidence>
<dbReference type="GeneID" id="26808707"/>
<feature type="region of interest" description="Disordered" evidence="1">
    <location>
        <begin position="83"/>
        <end position="121"/>
    </location>
</feature>
<dbReference type="PANTHER" id="PTHR15410">
    <property type="entry name" value="HIRA-INTERACTING PROTEIN 3"/>
    <property type="match status" value="1"/>
</dbReference>
<feature type="compositionally biased region" description="Basic and acidic residues" evidence="1">
    <location>
        <begin position="83"/>
        <end position="95"/>
    </location>
</feature>
<dbReference type="RefSeq" id="XP_015405376.1">
    <property type="nucleotide sequence ID" value="XM_015552159.1"/>
</dbReference>
<feature type="non-terminal residue" evidence="2">
    <location>
        <position position="1"/>
    </location>
</feature>
<evidence type="ECO:0000256" key="1">
    <source>
        <dbReference type="SAM" id="MobiDB-lite"/>
    </source>
</evidence>
<dbReference type="GO" id="GO:0005634">
    <property type="term" value="C:nucleus"/>
    <property type="evidence" value="ECO:0007669"/>
    <property type="project" value="TreeGrafter"/>
</dbReference>
<name>A0A0L1IZ89_ASPN3</name>
<feature type="compositionally biased region" description="Basic and acidic residues" evidence="1">
    <location>
        <begin position="170"/>
        <end position="189"/>
    </location>
</feature>
<evidence type="ECO:0000313" key="3">
    <source>
        <dbReference type="Proteomes" id="UP000037505"/>
    </source>
</evidence>
<accession>A0A0L1IZ89</accession>
<dbReference type="InterPro" id="IPR037647">
    <property type="entry name" value="HIRIP3"/>
</dbReference>
<protein>
    <submittedName>
        <fullName evidence="2">Putative transcriptional regulator</fullName>
    </submittedName>
</protein>
<dbReference type="PANTHER" id="PTHR15410:SF2">
    <property type="entry name" value="HIRA-INTERACTING PROTEIN 3"/>
    <property type="match status" value="1"/>
</dbReference>
<feature type="compositionally biased region" description="Basic and acidic residues" evidence="1">
    <location>
        <begin position="317"/>
        <end position="330"/>
    </location>
</feature>
<dbReference type="Proteomes" id="UP000037505">
    <property type="component" value="Unassembled WGS sequence"/>
</dbReference>
<dbReference type="OrthoDB" id="552755at2759"/>
<gene>
    <name evidence="2" type="ORF">ANOM_006903</name>
</gene>
<feature type="region of interest" description="Disordered" evidence="1">
    <location>
        <begin position="409"/>
        <end position="444"/>
    </location>
</feature>
<feature type="compositionally biased region" description="Basic residues" evidence="1">
    <location>
        <begin position="422"/>
        <end position="433"/>
    </location>
</feature>
<dbReference type="EMBL" id="JNOM01000207">
    <property type="protein sequence ID" value="KNG84453.1"/>
    <property type="molecule type" value="Genomic_DNA"/>
</dbReference>
<sequence>LRCIYTEIKREYPPRVIFQKFSCFLPRSFPFWLLYRTQNSISGFCDIDKLTIAAPADSSELASRREFARLGLGSYEVVTEERIRPEQGSAEDKMAPRRRVVSDSESESDEPAVPSVPSNDALEKALRETVATIYKSGNMEELTVKRVRMAAEKSLGVEEGFFKGSSTWKSKSDQIIKDEVEVQDQRAQEPDSDEEPEEQAPPAKASSAKRTKLDKTETSRKRRKTSTEPEDQSEDSAPLDDESEQEVSDDEKDVEDQKDDAAPSEEPEEPKNDRGEDSESEMSVVLDEEPKPTRRRQKSAGTKASTQTRKKTTATSKAKDADLDPDQKKIKELQDLLVKCGIRKMWWRLLAPYETSKEKIGHLEGMLREAGMTGPLKGKEAERKALKIRERRELQADVVSCQEEVKIYGKGGADEESDSGRPGRRLNRGRKHLAFLEDDGEETD</sequence>
<dbReference type="STRING" id="1509407.A0A0L1IZ89"/>
<feature type="compositionally biased region" description="Acidic residues" evidence="1">
    <location>
        <begin position="228"/>
        <end position="268"/>
    </location>
</feature>
<comment type="caution">
    <text evidence="2">The sequence shown here is derived from an EMBL/GenBank/DDBJ whole genome shotgun (WGS) entry which is preliminary data.</text>
</comment>
<proteinExistence type="predicted"/>
<dbReference type="AlphaFoldDB" id="A0A0L1IZ89"/>